<feature type="compositionally biased region" description="Polar residues" evidence="1">
    <location>
        <begin position="433"/>
        <end position="454"/>
    </location>
</feature>
<dbReference type="EMBL" id="OV696686">
    <property type="protein sequence ID" value="CAH1233352.1"/>
    <property type="molecule type" value="Genomic_DNA"/>
</dbReference>
<gene>
    <name evidence="2" type="primary">Hypp691</name>
    <name evidence="2" type="ORF">BLAG_LOCUS2133</name>
</gene>
<evidence type="ECO:0000313" key="3">
    <source>
        <dbReference type="Proteomes" id="UP000838412"/>
    </source>
</evidence>
<feature type="region of interest" description="Disordered" evidence="1">
    <location>
        <begin position="515"/>
        <end position="534"/>
    </location>
</feature>
<organism evidence="2 3">
    <name type="scientific">Branchiostoma lanceolatum</name>
    <name type="common">Common lancelet</name>
    <name type="synonym">Amphioxus lanceolatum</name>
    <dbReference type="NCBI Taxonomy" id="7740"/>
    <lineage>
        <taxon>Eukaryota</taxon>
        <taxon>Metazoa</taxon>
        <taxon>Chordata</taxon>
        <taxon>Cephalochordata</taxon>
        <taxon>Leptocardii</taxon>
        <taxon>Amphioxiformes</taxon>
        <taxon>Branchiostomatidae</taxon>
        <taxon>Branchiostoma</taxon>
    </lineage>
</organism>
<feature type="compositionally biased region" description="Acidic residues" evidence="1">
    <location>
        <begin position="1390"/>
        <end position="1412"/>
    </location>
</feature>
<feature type="region of interest" description="Disordered" evidence="1">
    <location>
        <begin position="325"/>
        <end position="454"/>
    </location>
</feature>
<reference evidence="2" key="1">
    <citation type="submission" date="2022-01" db="EMBL/GenBank/DDBJ databases">
        <authorList>
            <person name="Braso-Vives M."/>
        </authorList>
    </citation>
    <scope>NUCLEOTIDE SEQUENCE</scope>
</reference>
<accession>A0A8J9WE56</accession>
<feature type="compositionally biased region" description="Basic and acidic residues" evidence="1">
    <location>
        <begin position="971"/>
        <end position="981"/>
    </location>
</feature>
<proteinExistence type="predicted"/>
<evidence type="ECO:0000256" key="1">
    <source>
        <dbReference type="SAM" id="MobiDB-lite"/>
    </source>
</evidence>
<feature type="compositionally biased region" description="Polar residues" evidence="1">
    <location>
        <begin position="192"/>
        <end position="206"/>
    </location>
</feature>
<feature type="compositionally biased region" description="Basic and acidic residues" evidence="1">
    <location>
        <begin position="151"/>
        <end position="163"/>
    </location>
</feature>
<name>A0A8J9WE56_BRALA</name>
<feature type="region of interest" description="Disordered" evidence="1">
    <location>
        <begin position="72"/>
        <end position="91"/>
    </location>
</feature>
<feature type="region of interest" description="Disordered" evidence="1">
    <location>
        <begin position="151"/>
        <end position="210"/>
    </location>
</feature>
<feature type="compositionally biased region" description="Polar residues" evidence="1">
    <location>
        <begin position="931"/>
        <end position="954"/>
    </location>
</feature>
<dbReference type="Proteomes" id="UP000838412">
    <property type="component" value="Chromosome 1"/>
</dbReference>
<feature type="compositionally biased region" description="Basic and acidic residues" evidence="1">
    <location>
        <begin position="171"/>
        <end position="190"/>
    </location>
</feature>
<feature type="compositionally biased region" description="Polar residues" evidence="1">
    <location>
        <begin position="341"/>
        <end position="352"/>
    </location>
</feature>
<feature type="compositionally biased region" description="Polar residues" evidence="1">
    <location>
        <begin position="991"/>
        <end position="1005"/>
    </location>
</feature>
<feature type="region of interest" description="Disordered" evidence="1">
    <location>
        <begin position="1201"/>
        <end position="1250"/>
    </location>
</feature>
<sequence length="1507" mass="173447">MLTALLLQRIVRHEVVGPFPGEGTYHDRWYRDRRRRRVNAQWRRRLLSPTRDRGRKPWSPELPTLVVTDEDGTEYRDSFPPAKPITRGREVSEDGERFGESLHGRHLLQVPGKRIRENLSDRASVTSTQGTVPFNEEGKSHLKTFNHERQSLQFDKHYDKKESSTLVGQGDRADRQDNITRENRHGDGYRLRQTSFNSTSKQNTGSYKKERDAYIEPATEQQRQRYEGIYVGKESVPSEGRGERTEEREILARENSHDDECRLRHTSINATSRHSTLSTTEERQAQISDGQYAEEEYMDLLDQSNKADERGNNNGDEYRLRHTSIIPTSRHGTGPVRQKNRPNANLLSSERQGQMFDRGHTGEKYAVSKGQGDKNGGRQNVGHENNNDDEYSLVHTTSKQSWESHNEEGESNPETSLHERQMQRFSYVEEESVTSYRQGQNTVKTPPRMQNSNYGDGYRAIYTTSKHSTVSQREERKSNMETYSYEKQERRFDGHYGQEEFVRPTGQWDLTVTEPEKGQNNNRSHHSTYKHSTVSQIEERISNLEASWYERQGQRCNKHNEEEEVKIVSSGGQDDYTGKDPERVQNNYYDENRSHHSTYKHDKVSQIKERKSNLESSFNERQGQCFDGHNIEEEEFVPSSGQDNYTVTETERVQNNNYGDDYRSQHSASIHGAASLSEEHTPLLQTSYYNREGQRFEGPYGEEECVSTNGQEDHTVQESGSNFWDENRPRLSAPIHTAATLTEEHTSSLEPSFHEMQGQRLNYDSHRANERFVPTVHEADLCIFCGTGERGISTRENSHDDGYSLRQTSIRTLASEIKESLAEISKLHVKTSSLKREEYRFDGNFAATDSVHSVSQRCKAEERENNLGDGYRLHNKPKDVTNLGTDNTFGDNIQTDRHLENTGELRGSGVTEDSPAYEDLLRAQGNKRGESTTGTTKNSPVSSKDESQLNSETSCTDRHRIEEEVVPSRGQGDKDGGRENNHGGGYRLQHTPISTNSDKSAVSSNEDFKKNTEGSSSEIQSCHHDVEEDDSWHSKCQHGRAVEWETLARENKDGNKSRLRRMPIKVALREVYTDNWRQYMNVCQESDIGTTDFDEGSTHNKQKDHETYVSQRKIKLRKVSDDTWRLKQPEAINAETPNEGGWVDEYTVTGRDYETEDSRYRSVFEDNNVEREDIWQETDDTRHRSVFEDNGVGDEDACQEKQTVAKDGSRSYISERKTYTESSGLEEHTRHEEETEASRQRSVFEDDHGKEGERTSFFKEWSSLRYTDESATDFAEWSWLLTNDPRAREDASEDGEASYNSADYLAKRHQRLMDLVDGFDEEQLSRLEWFLRQVCLLEEDFDHSLDRRSFDFSEFRADLEFVARTYFDIELRDLELHSADIRNDYLTDEDSASDLETIPESDHEYDADDDGYDMSPSPAPLTSSRVDLHNITTTKGLKRWGSRDSAIGSSIGGTLRSWGSQSTMDGTSDTSGFRLSLDSDVFYFGDMTKYGRKSFGSTPYLSRESYC</sequence>
<feature type="compositionally biased region" description="Basic and acidic residues" evidence="1">
    <location>
        <begin position="894"/>
        <end position="903"/>
    </location>
</feature>
<protein>
    <submittedName>
        <fullName evidence="2">Hypp691 protein</fullName>
    </submittedName>
</protein>
<evidence type="ECO:0000313" key="2">
    <source>
        <dbReference type="EMBL" id="CAH1233352.1"/>
    </source>
</evidence>
<feature type="region of interest" description="Disordered" evidence="1">
    <location>
        <begin position="266"/>
        <end position="288"/>
    </location>
</feature>
<feature type="compositionally biased region" description="Basic and acidic residues" evidence="1">
    <location>
        <begin position="1203"/>
        <end position="1250"/>
    </location>
</feature>
<feature type="region of interest" description="Disordered" evidence="1">
    <location>
        <begin position="857"/>
        <end position="1022"/>
    </location>
</feature>
<feature type="region of interest" description="Disordered" evidence="1">
    <location>
        <begin position="1390"/>
        <end position="1419"/>
    </location>
</feature>
<dbReference type="OrthoDB" id="10468059at2759"/>
<keyword evidence="3" id="KW-1185">Reference proteome</keyword>
<feature type="compositionally biased region" description="Polar residues" evidence="1">
    <location>
        <begin position="882"/>
        <end position="893"/>
    </location>
</feature>